<comment type="caution">
    <text evidence="6">The sequence shown here is derived from an EMBL/GenBank/DDBJ whole genome shotgun (WGS) entry which is preliminary data.</text>
</comment>
<feature type="transmembrane region" description="Helical" evidence="5">
    <location>
        <begin position="6"/>
        <end position="27"/>
    </location>
</feature>
<evidence type="ECO:0000256" key="3">
    <source>
        <dbReference type="ARBA" id="ARBA00022989"/>
    </source>
</evidence>
<gene>
    <name evidence="6" type="ORF">C4900_09595</name>
</gene>
<evidence type="ECO:0000256" key="2">
    <source>
        <dbReference type="ARBA" id="ARBA00022692"/>
    </source>
</evidence>
<feature type="transmembrane region" description="Helical" evidence="5">
    <location>
        <begin position="133"/>
        <end position="153"/>
    </location>
</feature>
<accession>A0A368HF03</accession>
<reference evidence="6 7" key="1">
    <citation type="submission" date="2018-02" db="EMBL/GenBank/DDBJ databases">
        <title>Insights into the biology of acidophilic members of the Acidiferrobacteraceae family derived from comparative genomic analyses.</title>
        <authorList>
            <person name="Issotta F."/>
            <person name="Thyssen C."/>
            <person name="Mena C."/>
            <person name="Moya A."/>
            <person name="Bellenberg S."/>
            <person name="Sproer C."/>
            <person name="Covarrubias P.C."/>
            <person name="Sand W."/>
            <person name="Quatrini R."/>
            <person name="Vera M."/>
        </authorList>
    </citation>
    <scope>NUCLEOTIDE SEQUENCE [LARGE SCALE GENOMIC DNA]</scope>
    <source>
        <strain evidence="7">m-1</strain>
    </source>
</reference>
<keyword evidence="3 5" id="KW-1133">Transmembrane helix</keyword>
<dbReference type="RefSeq" id="WP_114282996.1">
    <property type="nucleotide sequence ID" value="NZ_PSYR01000002.1"/>
</dbReference>
<dbReference type="GO" id="GO:0005886">
    <property type="term" value="C:plasma membrane"/>
    <property type="evidence" value="ECO:0007669"/>
    <property type="project" value="TreeGrafter"/>
</dbReference>
<comment type="subcellular location">
    <subcellularLocation>
        <location evidence="1">Membrane</location>
        <topology evidence="1">Multi-pass membrane protein</topology>
    </subcellularLocation>
</comment>
<sequence length="315" mass="33948">MTMDLFVRQGAQILFVVAMAPLLSGWVRQCRAWLANRAGAGLLQPYRELFKLLRKQPIVAHDASALFVATPYIVFTVMVVAGAMVPMITTRLPLAGAADAVVLAGMFTFARIFAALAAMDLGTAFGSMGARRTMLVGFLAEPALLMVLFTPALISGSTSLVVIVRELAHHGVILYPSMVFAAAAYVMVTLAENARLPVDNPDTHLELTMIHEALNLEYSGRYLALIEWGSAIKLFVYIGIGAALFFPWGIAQDRGLDALLIAYALLATKLAVAGIGLAVIETLVAKLRLFRVPEFLGTAFLLAVLGLLVRFLFGH</sequence>
<evidence type="ECO:0000256" key="4">
    <source>
        <dbReference type="ARBA" id="ARBA00023136"/>
    </source>
</evidence>
<keyword evidence="6" id="KW-0456">Lyase</keyword>
<organism evidence="6 7">
    <name type="scientific">Acidiferrobacter thiooxydans</name>
    <dbReference type="NCBI Taxonomy" id="163359"/>
    <lineage>
        <taxon>Bacteria</taxon>
        <taxon>Pseudomonadati</taxon>
        <taxon>Pseudomonadota</taxon>
        <taxon>Gammaproteobacteria</taxon>
        <taxon>Acidiferrobacterales</taxon>
        <taxon>Acidiferrobacteraceae</taxon>
        <taxon>Acidiferrobacter</taxon>
    </lineage>
</organism>
<dbReference type="PANTHER" id="PTHR43359">
    <property type="entry name" value="FORMATE HYDROGENLYASE SUBUNIT 4"/>
    <property type="match status" value="1"/>
</dbReference>
<dbReference type="AlphaFoldDB" id="A0A368HF03"/>
<feature type="transmembrane region" description="Helical" evidence="5">
    <location>
        <begin position="260"/>
        <end position="280"/>
    </location>
</feature>
<dbReference type="GO" id="GO:0016829">
    <property type="term" value="F:lyase activity"/>
    <property type="evidence" value="ECO:0007669"/>
    <property type="project" value="UniProtKB-KW"/>
</dbReference>
<proteinExistence type="predicted"/>
<keyword evidence="2 5" id="KW-0812">Transmembrane</keyword>
<feature type="transmembrane region" description="Helical" evidence="5">
    <location>
        <begin position="100"/>
        <end position="121"/>
    </location>
</feature>
<protein>
    <submittedName>
        <fullName evidence="6">Formate hydrogenlyase</fullName>
    </submittedName>
</protein>
<dbReference type="Pfam" id="PF00146">
    <property type="entry name" value="NADHdh"/>
    <property type="match status" value="1"/>
</dbReference>
<evidence type="ECO:0000313" key="7">
    <source>
        <dbReference type="Proteomes" id="UP000253250"/>
    </source>
</evidence>
<dbReference type="Proteomes" id="UP000253250">
    <property type="component" value="Unassembled WGS sequence"/>
</dbReference>
<keyword evidence="7" id="KW-1185">Reference proteome</keyword>
<evidence type="ECO:0000256" key="5">
    <source>
        <dbReference type="SAM" id="Phobius"/>
    </source>
</evidence>
<dbReference type="InterPro" id="IPR001694">
    <property type="entry name" value="NADH_UbQ_OxRdtase_su1/FPO"/>
</dbReference>
<dbReference type="InterPro" id="IPR052561">
    <property type="entry name" value="ComplexI_Subunit1"/>
</dbReference>
<dbReference type="EMBL" id="PSYR01000002">
    <property type="protein sequence ID" value="RCN56110.1"/>
    <property type="molecule type" value="Genomic_DNA"/>
</dbReference>
<feature type="transmembrane region" description="Helical" evidence="5">
    <location>
        <begin position="173"/>
        <end position="191"/>
    </location>
</feature>
<feature type="transmembrane region" description="Helical" evidence="5">
    <location>
        <begin position="292"/>
        <end position="313"/>
    </location>
</feature>
<dbReference type="PANTHER" id="PTHR43359:SF1">
    <property type="entry name" value="FORMATE HYDROGENLYASE SUBUNIT 4-RELATED"/>
    <property type="match status" value="1"/>
</dbReference>
<evidence type="ECO:0000256" key="1">
    <source>
        <dbReference type="ARBA" id="ARBA00004141"/>
    </source>
</evidence>
<keyword evidence="4 5" id="KW-0472">Membrane</keyword>
<name>A0A368HF03_9GAMM</name>
<feature type="transmembrane region" description="Helical" evidence="5">
    <location>
        <begin position="231"/>
        <end position="248"/>
    </location>
</feature>
<evidence type="ECO:0000313" key="6">
    <source>
        <dbReference type="EMBL" id="RCN56110.1"/>
    </source>
</evidence>
<dbReference type="OrthoDB" id="9778499at2"/>
<feature type="transmembrane region" description="Helical" evidence="5">
    <location>
        <begin position="63"/>
        <end position="88"/>
    </location>
</feature>